<feature type="region of interest" description="Disordered" evidence="8">
    <location>
        <begin position="1"/>
        <end position="20"/>
    </location>
</feature>
<evidence type="ECO:0000256" key="2">
    <source>
        <dbReference type="ARBA" id="ARBA00022490"/>
    </source>
</evidence>
<keyword evidence="11" id="KW-1185">Reference proteome</keyword>
<dbReference type="InterPro" id="IPR012340">
    <property type="entry name" value="NA-bd_OB-fold"/>
</dbReference>
<evidence type="ECO:0000256" key="3">
    <source>
        <dbReference type="ARBA" id="ARBA00022722"/>
    </source>
</evidence>
<dbReference type="Gene3D" id="2.40.50.140">
    <property type="entry name" value="Nucleic acid-binding proteins"/>
    <property type="match status" value="1"/>
</dbReference>
<dbReference type="GO" id="GO:0008859">
    <property type="term" value="F:exoribonuclease II activity"/>
    <property type="evidence" value="ECO:0007669"/>
    <property type="project" value="UniProtKB-UniRule"/>
</dbReference>
<reference evidence="10 11" key="1">
    <citation type="submission" date="2020-04" db="EMBL/GenBank/DDBJ databases">
        <title>Rhodospirillaceae bacterium KN72 isolated from deep sea.</title>
        <authorList>
            <person name="Zhang D.-C."/>
        </authorList>
    </citation>
    <scope>NUCLEOTIDE SEQUENCE [LARGE SCALE GENOMIC DNA]</scope>
    <source>
        <strain evidence="10 11">KN72</strain>
    </source>
</reference>
<evidence type="ECO:0000256" key="7">
    <source>
        <dbReference type="HAMAP-Rule" id="MF_01895"/>
    </source>
</evidence>
<comment type="caution">
    <text evidence="10">The sequence shown here is derived from an EMBL/GenBank/DDBJ whole genome shotgun (WGS) entry which is preliminary data.</text>
</comment>
<dbReference type="NCBIfam" id="TIGR02063">
    <property type="entry name" value="RNase_R"/>
    <property type="match status" value="1"/>
</dbReference>
<keyword evidence="2 7" id="KW-0963">Cytoplasm</keyword>
<keyword evidence="3 7" id="KW-0540">Nuclease</keyword>
<sequence length="762" mass="84271">MDEPDDIAESIKGSLPDKAQIREMIEKSERPLDKRDIARAFGLKGAQRAALRDLLKEMANEGLIDTGPKKTIAARGALPEVMVLTIDRLDADGEPWARPAAWNDEEDGPAPDILVLGATRGPDPKLNDRILARLRRRGDKHYEASVIRVLQPGPNKLLGLLEQAKGGAILIPTDKKLDKTWFIERHSLNGAQPGDLVLAEPMRGGHRGQHHEARVSEVIGRIDEPKAFSLIAIHAQGIPVDFPEAALEEAEAAQPVELGRRTDLRNIPLVTIDGEDARDFDDAVWAEPDTDPANPGGHVLLVAIADVAHYVKAEGALDRCARERGNSVYFPDRVVPMLPERLSNDLCSLRPDGDRACMAIRMHITADGKLIKRSVMRGLMRSAARLTYTRVQDAFEGRPDDEIGPLMDPVIRPLYAAYDCLLKGRAARGTLELDLPELQVVLAEDGTVSHIAPRRRFDSHKLIEEFMICANVAAAELLEAKNARAIMYRVHEPPSLDKLEALKESLQALDIKLSADGVLRPHHFTRILSRAAGTDRAQLISDMVLRTQSQAVYAPDNLGHFGLALQRYCHFTSPIRRYADLLVHRALISAYSLGDGGLPDEQAHNFEKYGELISNTERRAIQAERDATNRYLTAFMSDRIGAQFAGRVTGVKRFGLFIRLDETGADGLVPVSSLPWDRYWHDEVHQRLIGEQSGLAFQLAETVTARLVEANTVTGGLIFEIAEGGHVIKDRKARRPTGVHKKGHRGGPPKGARRKGPPRKRR</sequence>
<gene>
    <name evidence="7 10" type="primary">rnr</name>
    <name evidence="10" type="ORF">HH303_06660</name>
</gene>
<dbReference type="CDD" id="cd04471">
    <property type="entry name" value="S1_RNase_R"/>
    <property type="match status" value="1"/>
</dbReference>
<dbReference type="InterPro" id="IPR003029">
    <property type="entry name" value="S1_domain"/>
</dbReference>
<evidence type="ECO:0000313" key="11">
    <source>
        <dbReference type="Proteomes" id="UP000539372"/>
    </source>
</evidence>
<dbReference type="AlphaFoldDB" id="A0A7Y0HDY7"/>
<evidence type="ECO:0000313" key="10">
    <source>
        <dbReference type="EMBL" id="NMM44150.1"/>
    </source>
</evidence>
<evidence type="ECO:0000256" key="8">
    <source>
        <dbReference type="SAM" id="MobiDB-lite"/>
    </source>
</evidence>
<dbReference type="EC" id="3.1.13.1" evidence="7"/>
<dbReference type="SUPFAM" id="SSF50249">
    <property type="entry name" value="Nucleic acid-binding proteins"/>
    <property type="match status" value="3"/>
</dbReference>
<keyword evidence="5 7" id="KW-0269">Exonuclease</keyword>
<keyword evidence="6 7" id="KW-0694">RNA-binding</keyword>
<dbReference type="InterPro" id="IPR004476">
    <property type="entry name" value="RNase_II/RNase_R"/>
</dbReference>
<dbReference type="Pfam" id="PF00773">
    <property type="entry name" value="RNB"/>
    <property type="match status" value="1"/>
</dbReference>
<name>A0A7Y0HDY7_9PROT</name>
<comment type="subcellular location">
    <subcellularLocation>
        <location evidence="7">Cytoplasm</location>
    </subcellularLocation>
</comment>
<dbReference type="Pfam" id="PF00575">
    <property type="entry name" value="S1"/>
    <property type="match status" value="1"/>
</dbReference>
<dbReference type="GO" id="GO:0006402">
    <property type="term" value="P:mRNA catabolic process"/>
    <property type="evidence" value="ECO:0007669"/>
    <property type="project" value="TreeGrafter"/>
</dbReference>
<evidence type="ECO:0000256" key="6">
    <source>
        <dbReference type="ARBA" id="ARBA00022884"/>
    </source>
</evidence>
<accession>A0A7Y0HDY7</accession>
<dbReference type="InterPro" id="IPR050180">
    <property type="entry name" value="RNR_Ribonuclease"/>
</dbReference>
<protein>
    <recommendedName>
        <fullName evidence="7">Ribonuclease R</fullName>
        <shortName evidence="7">RNase R</shortName>
        <ecNumber evidence="7">3.1.13.1</ecNumber>
    </recommendedName>
</protein>
<dbReference type="InterPro" id="IPR011805">
    <property type="entry name" value="RNase_R"/>
</dbReference>
<dbReference type="SMART" id="SM00316">
    <property type="entry name" value="S1"/>
    <property type="match status" value="1"/>
</dbReference>
<dbReference type="Proteomes" id="UP000539372">
    <property type="component" value="Unassembled WGS sequence"/>
</dbReference>
<dbReference type="PANTHER" id="PTHR23355">
    <property type="entry name" value="RIBONUCLEASE"/>
    <property type="match status" value="1"/>
</dbReference>
<evidence type="ECO:0000259" key="9">
    <source>
        <dbReference type="PROSITE" id="PS50126"/>
    </source>
</evidence>
<dbReference type="PANTHER" id="PTHR23355:SF9">
    <property type="entry name" value="DIS3-LIKE EXONUCLEASE 2"/>
    <property type="match status" value="1"/>
</dbReference>
<dbReference type="InterPro" id="IPR040476">
    <property type="entry name" value="CSD2"/>
</dbReference>
<comment type="catalytic activity">
    <reaction evidence="1 7">
        <text>Exonucleolytic cleavage in the 3'- to 5'-direction to yield nucleoside 5'-phosphates.</text>
        <dbReference type="EC" id="3.1.13.1"/>
    </reaction>
</comment>
<organism evidence="10 11">
    <name type="scientific">Pacificispira spongiicola</name>
    <dbReference type="NCBI Taxonomy" id="2729598"/>
    <lineage>
        <taxon>Bacteria</taxon>
        <taxon>Pseudomonadati</taxon>
        <taxon>Pseudomonadota</taxon>
        <taxon>Alphaproteobacteria</taxon>
        <taxon>Rhodospirillales</taxon>
        <taxon>Rhodospirillaceae</taxon>
        <taxon>Pacificispira</taxon>
    </lineage>
</organism>
<feature type="region of interest" description="Disordered" evidence="8">
    <location>
        <begin position="730"/>
        <end position="762"/>
    </location>
</feature>
<evidence type="ECO:0000256" key="5">
    <source>
        <dbReference type="ARBA" id="ARBA00022839"/>
    </source>
</evidence>
<dbReference type="EMBL" id="JABBNT010000002">
    <property type="protein sequence ID" value="NMM44150.1"/>
    <property type="molecule type" value="Genomic_DNA"/>
</dbReference>
<dbReference type="GO" id="GO:0005829">
    <property type="term" value="C:cytosol"/>
    <property type="evidence" value="ECO:0007669"/>
    <property type="project" value="TreeGrafter"/>
</dbReference>
<dbReference type="InterPro" id="IPR001900">
    <property type="entry name" value="RNase_II/R"/>
</dbReference>
<comment type="similarity">
    <text evidence="7">Belongs to the RNR ribonuclease family. RNase R subfamily.</text>
</comment>
<evidence type="ECO:0000256" key="1">
    <source>
        <dbReference type="ARBA" id="ARBA00001849"/>
    </source>
</evidence>
<evidence type="ECO:0000256" key="4">
    <source>
        <dbReference type="ARBA" id="ARBA00022801"/>
    </source>
</evidence>
<dbReference type="GO" id="GO:0003723">
    <property type="term" value="F:RNA binding"/>
    <property type="evidence" value="ECO:0007669"/>
    <property type="project" value="UniProtKB-UniRule"/>
</dbReference>
<dbReference type="PROSITE" id="PS50126">
    <property type="entry name" value="S1"/>
    <property type="match status" value="1"/>
</dbReference>
<proteinExistence type="inferred from homology"/>
<comment type="function">
    <text evidence="7">3'-5' exoribonuclease that releases 5'-nucleoside monophosphates and is involved in maturation of structured RNAs.</text>
</comment>
<keyword evidence="4 7" id="KW-0378">Hydrolase</keyword>
<dbReference type="SMART" id="SM00955">
    <property type="entry name" value="RNB"/>
    <property type="match status" value="1"/>
</dbReference>
<dbReference type="NCBIfam" id="TIGR00358">
    <property type="entry name" value="3_prime_RNase"/>
    <property type="match status" value="1"/>
</dbReference>
<dbReference type="RefSeq" id="WP_169624454.1">
    <property type="nucleotide sequence ID" value="NZ_JABBNT010000002.1"/>
</dbReference>
<dbReference type="Pfam" id="PF17876">
    <property type="entry name" value="CSD2"/>
    <property type="match status" value="1"/>
</dbReference>
<feature type="domain" description="S1 motif" evidence="9">
    <location>
        <begin position="641"/>
        <end position="722"/>
    </location>
</feature>
<dbReference type="HAMAP" id="MF_01895">
    <property type="entry name" value="RNase_R"/>
    <property type="match status" value="1"/>
</dbReference>